<evidence type="ECO:0000256" key="3">
    <source>
        <dbReference type="ARBA" id="ARBA00022840"/>
    </source>
</evidence>
<dbReference type="STRING" id="395493.BegalDRAFT_3491"/>
<reference evidence="7 8" key="1">
    <citation type="submission" date="2011-11" db="EMBL/GenBank/DDBJ databases">
        <title>Improved High-Quality Draft sequence of Beggiatoa alba B18lD.</title>
        <authorList>
            <consortium name="US DOE Joint Genome Institute"/>
            <person name="Lucas S."/>
            <person name="Han J."/>
            <person name="Lapidus A."/>
            <person name="Cheng J.-F."/>
            <person name="Goodwin L."/>
            <person name="Pitluck S."/>
            <person name="Peters L."/>
            <person name="Mikhailova N."/>
            <person name="Held B."/>
            <person name="Detter J.C."/>
            <person name="Han C."/>
            <person name="Tapia R."/>
            <person name="Land M."/>
            <person name="Hauser L."/>
            <person name="Kyrpides N."/>
            <person name="Ivanova N."/>
            <person name="Pagani I."/>
            <person name="Samuel K."/>
            <person name="Teske A."/>
            <person name="Mueller J."/>
            <person name="Woyke T."/>
        </authorList>
    </citation>
    <scope>NUCLEOTIDE SEQUENCE [LARGE SCALE GENOMIC DNA]</scope>
    <source>
        <strain evidence="7 8">B18LD</strain>
    </source>
</reference>
<gene>
    <name evidence="7" type="ORF">BegalDRAFT_3491</name>
</gene>
<dbReference type="EMBL" id="JH600070">
    <property type="protein sequence ID" value="EIJ44301.1"/>
    <property type="molecule type" value="Genomic_DNA"/>
</dbReference>
<keyword evidence="3 5" id="KW-0067">ATP-binding</keyword>
<dbReference type="Gene3D" id="3.30.470.20">
    <property type="entry name" value="ATP-grasp fold, B domain"/>
    <property type="match status" value="1"/>
</dbReference>
<evidence type="ECO:0000256" key="1">
    <source>
        <dbReference type="ARBA" id="ARBA00022723"/>
    </source>
</evidence>
<dbReference type="HOGENOM" id="CLU_054353_2_0_6"/>
<keyword evidence="2 5" id="KW-0547">Nucleotide-binding</keyword>
<dbReference type="NCBIfam" id="TIGR00768">
    <property type="entry name" value="rimK_fam"/>
    <property type="match status" value="1"/>
</dbReference>
<dbReference type="Gene3D" id="3.40.50.20">
    <property type="match status" value="1"/>
</dbReference>
<dbReference type="InterPro" id="IPR004666">
    <property type="entry name" value="Rp_bS6_RimK/Lys_biosynth_LsyX"/>
</dbReference>
<accession>I3CL08</accession>
<protein>
    <submittedName>
        <fullName evidence="7">Alpha-L-glutamate ligase, RimK family</fullName>
    </submittedName>
</protein>
<dbReference type="PROSITE" id="PS50975">
    <property type="entry name" value="ATP_GRASP"/>
    <property type="match status" value="1"/>
</dbReference>
<dbReference type="GO" id="GO:0016879">
    <property type="term" value="F:ligase activity, forming carbon-nitrogen bonds"/>
    <property type="evidence" value="ECO:0007669"/>
    <property type="project" value="TreeGrafter"/>
</dbReference>
<organism evidence="7 8">
    <name type="scientific">Beggiatoa alba B18LD</name>
    <dbReference type="NCBI Taxonomy" id="395493"/>
    <lineage>
        <taxon>Bacteria</taxon>
        <taxon>Pseudomonadati</taxon>
        <taxon>Pseudomonadota</taxon>
        <taxon>Gammaproteobacteria</taxon>
        <taxon>Thiotrichales</taxon>
        <taxon>Thiotrichaceae</taxon>
        <taxon>Beggiatoa</taxon>
    </lineage>
</organism>
<dbReference type="eggNOG" id="COG0189">
    <property type="taxonomic scope" value="Bacteria"/>
</dbReference>
<evidence type="ECO:0000256" key="4">
    <source>
        <dbReference type="ARBA" id="ARBA00023211"/>
    </source>
</evidence>
<dbReference type="OrthoDB" id="9786585at2"/>
<feature type="domain" description="ATP-grasp" evidence="6">
    <location>
        <begin position="112"/>
        <end position="301"/>
    </location>
</feature>
<evidence type="ECO:0000259" key="6">
    <source>
        <dbReference type="PROSITE" id="PS50975"/>
    </source>
</evidence>
<keyword evidence="8" id="KW-1185">Reference proteome</keyword>
<dbReference type="AlphaFoldDB" id="I3CL08"/>
<dbReference type="Pfam" id="PF08443">
    <property type="entry name" value="RimK"/>
    <property type="match status" value="1"/>
</dbReference>
<evidence type="ECO:0000313" key="8">
    <source>
        <dbReference type="Proteomes" id="UP000005744"/>
    </source>
</evidence>
<evidence type="ECO:0000313" key="7">
    <source>
        <dbReference type="EMBL" id="EIJ44301.1"/>
    </source>
</evidence>
<keyword evidence="4" id="KW-0464">Manganese</keyword>
<evidence type="ECO:0000256" key="2">
    <source>
        <dbReference type="ARBA" id="ARBA00022741"/>
    </source>
</evidence>
<dbReference type="GO" id="GO:0005524">
    <property type="term" value="F:ATP binding"/>
    <property type="evidence" value="ECO:0007669"/>
    <property type="project" value="UniProtKB-UniRule"/>
</dbReference>
<dbReference type="PANTHER" id="PTHR21621:SF0">
    <property type="entry name" value="BETA-CITRYLGLUTAMATE SYNTHASE B-RELATED"/>
    <property type="match status" value="1"/>
</dbReference>
<dbReference type="GO" id="GO:0005737">
    <property type="term" value="C:cytoplasm"/>
    <property type="evidence" value="ECO:0007669"/>
    <property type="project" value="TreeGrafter"/>
</dbReference>
<proteinExistence type="predicted"/>
<dbReference type="PANTHER" id="PTHR21621">
    <property type="entry name" value="RIBOSOMAL PROTEIN S6 MODIFICATION PROTEIN"/>
    <property type="match status" value="1"/>
</dbReference>
<dbReference type="SUPFAM" id="SSF56059">
    <property type="entry name" value="Glutathione synthetase ATP-binding domain-like"/>
    <property type="match status" value="1"/>
</dbReference>
<dbReference type="InterPro" id="IPR011761">
    <property type="entry name" value="ATP-grasp"/>
</dbReference>
<name>I3CL08_9GAMM</name>
<sequence>MPQHPARRVVIFTDFPGWHGKRLVKAFEKYQITAQYLSLNDCYFDLTSPTGLHIPTFIDCLPDGVFVRGIAGGTFEQVTVRLGILHALKASGVPIYNDVRAIERTVDKSMTSFLLQRAGIPTPPTIACESREQATQFLQAAFVRGEEVVFKPLFGSQGKRLLRLKAGDNLPDGEVYNHLYYLQKFISCANIDKSGNTLSYHDWRVFVINGKAQAAMLRHSQHWITNRAQGASCRASALDPELIKLAEAASQAIQVDYAGVDIMRDANGQAYVLEVNGVPAWQGLQQVCNADIAQYLVDDFVSRYLSPYTQAHAVL</sequence>
<keyword evidence="1" id="KW-0479">Metal-binding</keyword>
<dbReference type="GO" id="GO:0046872">
    <property type="term" value="F:metal ion binding"/>
    <property type="evidence" value="ECO:0007669"/>
    <property type="project" value="UniProtKB-KW"/>
</dbReference>
<keyword evidence="7" id="KW-0436">Ligase</keyword>
<dbReference type="RefSeq" id="WP_002692245.1">
    <property type="nucleotide sequence ID" value="NZ_JH600070.1"/>
</dbReference>
<evidence type="ECO:0000256" key="5">
    <source>
        <dbReference type="PROSITE-ProRule" id="PRU00409"/>
    </source>
</evidence>
<dbReference type="InterPro" id="IPR013651">
    <property type="entry name" value="ATP-grasp_RimK-type"/>
</dbReference>
<dbReference type="Proteomes" id="UP000005744">
    <property type="component" value="Unassembled WGS sequence"/>
</dbReference>